<dbReference type="OrthoDB" id="6106412at2"/>
<keyword evidence="2" id="KW-1133">Transmembrane helix</keyword>
<gene>
    <name evidence="3" type="ORF">E5672_07480</name>
</gene>
<feature type="coiled-coil region" evidence="1">
    <location>
        <begin position="18"/>
        <end position="45"/>
    </location>
</feature>
<accession>A0A4U0ZJX7</accession>
<evidence type="ECO:0000256" key="2">
    <source>
        <dbReference type="SAM" id="Phobius"/>
    </source>
</evidence>
<reference evidence="3 4" key="1">
    <citation type="submission" date="2019-04" db="EMBL/GenBank/DDBJ databases">
        <title>Alteromonas portus sp. nov., an alginate lyase-excreting marine bacterium.</title>
        <authorList>
            <person name="Huang H."/>
            <person name="Mo K."/>
            <person name="Bao S."/>
        </authorList>
    </citation>
    <scope>NUCLEOTIDE SEQUENCE [LARGE SCALE GENOMIC DNA]</scope>
    <source>
        <strain evidence="3 4">HB161718</strain>
    </source>
</reference>
<dbReference type="RefSeq" id="WP_136781629.1">
    <property type="nucleotide sequence ID" value="NZ_SWCO01000003.1"/>
</dbReference>
<feature type="transmembrane region" description="Helical" evidence="2">
    <location>
        <begin position="69"/>
        <end position="91"/>
    </location>
</feature>
<keyword evidence="4" id="KW-1185">Reference proteome</keyword>
<keyword evidence="1" id="KW-0175">Coiled coil</keyword>
<sequence>MNWLKPLSSAIDGVVGIFKSKQEQKANAEQAKAKLKQTKLQGEHEVTLTDAEGEALLAQGLESSWKDEYVTVLVTSPYALLVLGALSLAVFNDSRMLDAAVLAISNLESAGVDIDFLFKAVVLSAIGLKVWRGK</sequence>
<dbReference type="Proteomes" id="UP000305471">
    <property type="component" value="Unassembled WGS sequence"/>
</dbReference>
<dbReference type="AlphaFoldDB" id="A0A4U0ZJX7"/>
<name>A0A4U0ZJX7_9ALTE</name>
<comment type="caution">
    <text evidence="3">The sequence shown here is derived from an EMBL/GenBank/DDBJ whole genome shotgun (WGS) entry which is preliminary data.</text>
</comment>
<protein>
    <submittedName>
        <fullName evidence="3">Uncharacterized protein</fullName>
    </submittedName>
</protein>
<evidence type="ECO:0000313" key="4">
    <source>
        <dbReference type="Proteomes" id="UP000305471"/>
    </source>
</evidence>
<keyword evidence="2" id="KW-0472">Membrane</keyword>
<keyword evidence="2" id="KW-0812">Transmembrane</keyword>
<evidence type="ECO:0000313" key="3">
    <source>
        <dbReference type="EMBL" id="TKB03921.1"/>
    </source>
</evidence>
<dbReference type="EMBL" id="SWCO01000003">
    <property type="protein sequence ID" value="TKB03921.1"/>
    <property type="molecule type" value="Genomic_DNA"/>
</dbReference>
<organism evidence="3 4">
    <name type="scientific">Alteromonas portus</name>
    <dbReference type="NCBI Taxonomy" id="2565549"/>
    <lineage>
        <taxon>Bacteria</taxon>
        <taxon>Pseudomonadati</taxon>
        <taxon>Pseudomonadota</taxon>
        <taxon>Gammaproteobacteria</taxon>
        <taxon>Alteromonadales</taxon>
        <taxon>Alteromonadaceae</taxon>
        <taxon>Alteromonas/Salinimonas group</taxon>
        <taxon>Alteromonas</taxon>
    </lineage>
</organism>
<proteinExistence type="predicted"/>
<evidence type="ECO:0000256" key="1">
    <source>
        <dbReference type="SAM" id="Coils"/>
    </source>
</evidence>